<dbReference type="KEGG" id="pchm:VFPPC_00065"/>
<accession>A0A179G3F9</accession>
<protein>
    <submittedName>
        <fullName evidence="1">Clavaminate synthase-like protein</fullName>
    </submittedName>
</protein>
<dbReference type="GeneID" id="28844154"/>
<dbReference type="OrthoDB" id="4664297at2759"/>
<dbReference type="Gene3D" id="2.60.120.620">
    <property type="entry name" value="q2cbj1_9rhob like domain"/>
    <property type="match status" value="1"/>
</dbReference>
<dbReference type="EMBL" id="LSBJ02000001">
    <property type="protein sequence ID" value="OAQ71990.2"/>
    <property type="molecule type" value="Genomic_DNA"/>
</dbReference>
<evidence type="ECO:0000313" key="1">
    <source>
        <dbReference type="EMBL" id="OAQ71990.2"/>
    </source>
</evidence>
<name>A0A179G3F9_METCM</name>
<dbReference type="Proteomes" id="UP000078397">
    <property type="component" value="Unassembled WGS sequence"/>
</dbReference>
<sequence>MAINQQYQLTNEQKEHFIRRGFLQLKACFTKEQADAVTKNVWTRLGMDPLDKSTWTASRTNMPNHKAFSADELAPRAWAAICELCGGEDKISPESKEWRDGLIVSLGSPELEGKEVQPQELDGWHVDGDFFVHYLDSPEQGLLVIPLFSDIVPGGGGTMICPEAIPKVAAHLRDHPEGVSPRMLPRGHNDFYKETDLGWFCDLAKTCSDFVEVTGQCGDVFILHPLMLHSASTNPLRKVRIITNPPVSLSQPFIFSRADNAYSLVEQATLRALGATSLPGWQIAQPREPIIPNRAKLHEKMKLEELQRLNGMAAEVVTSTYL</sequence>
<dbReference type="RefSeq" id="XP_022284646.1">
    <property type="nucleotide sequence ID" value="XM_022428157.1"/>
</dbReference>
<organism evidence="1 2">
    <name type="scientific">Pochonia chlamydosporia 170</name>
    <dbReference type="NCBI Taxonomy" id="1380566"/>
    <lineage>
        <taxon>Eukaryota</taxon>
        <taxon>Fungi</taxon>
        <taxon>Dikarya</taxon>
        <taxon>Ascomycota</taxon>
        <taxon>Pezizomycotina</taxon>
        <taxon>Sordariomycetes</taxon>
        <taxon>Hypocreomycetidae</taxon>
        <taxon>Hypocreales</taxon>
        <taxon>Clavicipitaceae</taxon>
        <taxon>Pochonia</taxon>
    </lineage>
</organism>
<reference evidence="1 2" key="1">
    <citation type="journal article" date="2016" name="PLoS Pathog.">
        <title>Biosynthesis of antibiotic leucinostatins in bio-control fungus Purpureocillium lilacinum and their inhibition on phytophthora revealed by genome mining.</title>
        <authorList>
            <person name="Wang G."/>
            <person name="Liu Z."/>
            <person name="Lin R."/>
            <person name="Li E."/>
            <person name="Mao Z."/>
            <person name="Ling J."/>
            <person name="Yang Y."/>
            <person name="Yin W.B."/>
            <person name="Xie B."/>
        </authorList>
    </citation>
    <scope>NUCLEOTIDE SEQUENCE [LARGE SCALE GENOMIC DNA]</scope>
    <source>
        <strain evidence="1">170</strain>
    </source>
</reference>
<comment type="caution">
    <text evidence="1">The sequence shown here is derived from an EMBL/GenBank/DDBJ whole genome shotgun (WGS) entry which is preliminary data.</text>
</comment>
<gene>
    <name evidence="1" type="ORF">VFPPC_00065</name>
</gene>
<dbReference type="SUPFAM" id="SSF51197">
    <property type="entry name" value="Clavaminate synthase-like"/>
    <property type="match status" value="1"/>
</dbReference>
<dbReference type="AlphaFoldDB" id="A0A179G3F9"/>
<evidence type="ECO:0000313" key="2">
    <source>
        <dbReference type="Proteomes" id="UP000078397"/>
    </source>
</evidence>
<proteinExistence type="predicted"/>
<keyword evidence="2" id="KW-1185">Reference proteome</keyword>